<accession>A0A975GC37</accession>
<dbReference type="SUPFAM" id="SSF69635">
    <property type="entry name" value="Type III secretory system chaperone-like"/>
    <property type="match status" value="1"/>
</dbReference>
<dbReference type="CDD" id="cd16364">
    <property type="entry name" value="T3SC_I-like"/>
    <property type="match status" value="1"/>
</dbReference>
<reference evidence="1" key="2">
    <citation type="submission" date="2021-04" db="EMBL/GenBank/DDBJ databases">
        <title>Isolation and characterization of a novel species of the genus Sulfurimonas.</title>
        <authorList>
            <person name="Fukui M."/>
        </authorList>
    </citation>
    <scope>NUCLEOTIDE SEQUENCE</scope>
    <source>
        <strain evidence="1">H1576</strain>
    </source>
</reference>
<dbReference type="Proteomes" id="UP000671852">
    <property type="component" value="Chromosome"/>
</dbReference>
<protein>
    <submittedName>
        <fullName evidence="1">Uncharacterized protein</fullName>
    </submittedName>
</protein>
<gene>
    <name evidence="1" type="ORF">GJV85_02895</name>
</gene>
<dbReference type="AlphaFoldDB" id="A0A975GC37"/>
<dbReference type="Gene3D" id="3.30.1460.10">
    <property type="match status" value="1"/>
</dbReference>
<name>A0A975GC37_9BACT</name>
<dbReference type="EMBL" id="CP046072">
    <property type="protein sequence ID" value="QSZ41107.1"/>
    <property type="molecule type" value="Genomic_DNA"/>
</dbReference>
<dbReference type="RefSeq" id="WP_207562378.1">
    <property type="nucleotide sequence ID" value="NZ_CP046072.1"/>
</dbReference>
<organism evidence="1 2">
    <name type="scientific">Sulfurimonas aquatica</name>
    <dbReference type="NCBI Taxonomy" id="2672570"/>
    <lineage>
        <taxon>Bacteria</taxon>
        <taxon>Pseudomonadati</taxon>
        <taxon>Campylobacterota</taxon>
        <taxon>Epsilonproteobacteria</taxon>
        <taxon>Campylobacterales</taxon>
        <taxon>Sulfurimonadaceae</taxon>
        <taxon>Sulfurimonas</taxon>
    </lineage>
</organism>
<evidence type="ECO:0000313" key="1">
    <source>
        <dbReference type="EMBL" id="QSZ41107.1"/>
    </source>
</evidence>
<sequence>MKKHTLKSLTQEHPIIKIESPMTQEILHHIAKSSADTEILEEDIGYLFFKYRGTKMVLLSDEEHNRMRIISPITAYSPLAPKIKDSLMNSNFHLALDARYAVSENVLYAAFIHPLSTLTTEDFKSALKQVYNLADSFGMTYSSGQLEFTTKK</sequence>
<keyword evidence="2" id="KW-1185">Reference proteome</keyword>
<dbReference type="KEGG" id="saqt:GJV85_02895"/>
<evidence type="ECO:0000313" key="2">
    <source>
        <dbReference type="Proteomes" id="UP000671852"/>
    </source>
</evidence>
<reference evidence="1" key="1">
    <citation type="submission" date="2019-11" db="EMBL/GenBank/DDBJ databases">
        <authorList>
            <person name="Kojima H."/>
        </authorList>
    </citation>
    <scope>NUCLEOTIDE SEQUENCE</scope>
    <source>
        <strain evidence="1">H1576</strain>
    </source>
</reference>
<proteinExistence type="predicted"/>